<evidence type="ECO:0000256" key="4">
    <source>
        <dbReference type="ARBA" id="ARBA00023015"/>
    </source>
</evidence>
<comment type="similarity">
    <text evidence="2">Belongs to the Mediator complex subunit 13 family.</text>
</comment>
<evidence type="ECO:0000313" key="11">
    <source>
        <dbReference type="Proteomes" id="UP000688947"/>
    </source>
</evidence>
<sequence length="1414" mass="157997">MERVRSAPTLTTNCFALCELVSLQWHVYGLAPVEEPSKKKKTAKAGTKQSEDAALAVFHQRLQQRNAVCVLHEDRQSEGGAASSSSELLVFIVNGMQSAVPAEPPTGVCETATGSWTDTGEPVDKTIQKQFFAALGSVLSKKLVTQEEFVLTDDGFYKPNDAKFIFRCPSLTRLNHVEVYLEEEFPVPAFQLHFQLFEPSNLLTVTVDVVRRDGSLTSLGDELGDPRCSWERLVGLPSQKDHSVVDVWHLKDGLVPRIVAETKYTDVSPWFRAVSKRRHKRRMDDSDGSGHEDEVKKDDNEEDADEEEEDNNQEAEVETDELLRRPVATGAAKAKRKRDSADSTENDESFVPVSPDTHFNTPNATGPIIRMTLPHDDELQLHVDSEVRRFKRRRRGYKVKAGKEAAFSLTFGPVKSNGTGPNVKTEPLALSSNGVKGAALNPAQLFSMAKASLSKSEPTVTRPKNDTKPLSVAVSLVESLSHNEQQEALDGRPVKTHPLLQALQDYVDDETKMMEKSLTASVSAKVKFLPNAEAFIPPPLRATAAALKPVDYVIVCPQSPSQWLASLALSYFTCFRSMYAQCHMGDLAPVDLSSVEGNHYANVDAANGLLLVDCAESMKDPFANFRAAGKVLNPVLSSGAIKKTQAFSRSVVGNVVYLVAPFRRSDVKHKMWALGAFSSGLFGTESIAEVSEWKDSVTIEMVYLDDLYEVEVNPSPFMLMPNCIGLYDRICENLNLKPIGEQIRLLSIKKVRRIGSVLETYMISVKEEEDKGLENALLEMLRKMLQFFTLFGEKSVFVITRLALAGASSLDDNEQSAWEQLRSNRLEELIPPAYTPLLSCVLLVQLTAASYDEVQLREDPSSTALYVSDNLGFAVISPEENTAARDSSRAVYFTGSNTWKATTLLHGQHTLAQKREARVLKVTLVHILLEEDTASKDGEVTESASPSMMTAILRDFHAQSVISMPARGSKAAKPAGRKPGSPEDSTAKFRNKILGLSVVAEQNSAVPPFDEYGNAEQKDIVTQMNEELARRQESYVRRERQYKVRVNELEALLSDSRAKKSKENTLDASMDRVRTMHRNILDSVDQVQDQQEKDLLRAFRARLYSVQEELESEKNKTDDGASAWIEKSKQLETEVEWTKELADRLDRLNQSLTRENQRLKTQFSTQENDREFLVKQLVTVKKDNVSLRTQLEALRQQLDLLRESGQPQQQQHHHPQSQTLFATASTSSLPKVHYRDSATSLALAQRPNTAGVSTLAMASDSDNRYKEIIKRLKRLLEVERRNLQQVRTAYKLELQNHTELEMILKECMQDIRGEIAHVSQLPLVMPQHSSSSLLGSHQHGRQSESRLSSSERQRLVEKLLEKEQLLNLLTAKAFPVRNGKRRGDPLLTGEAVSPDEVAKLLSNVSNFSDGRERQ</sequence>
<dbReference type="VEuPathDB" id="FungiDB:PC110_g3798"/>
<evidence type="ECO:0000256" key="1">
    <source>
        <dbReference type="ARBA" id="ARBA00004123"/>
    </source>
</evidence>
<accession>A0A8T1UEA7</accession>
<proteinExistence type="inferred from homology"/>
<comment type="subcellular location">
    <subcellularLocation>
        <location evidence="1">Nucleus</location>
    </subcellularLocation>
</comment>
<evidence type="ECO:0000256" key="2">
    <source>
        <dbReference type="ARBA" id="ARBA00009354"/>
    </source>
</evidence>
<feature type="domain" description="MID" evidence="9">
    <location>
        <begin position="548"/>
        <end position="679"/>
    </location>
</feature>
<gene>
    <name evidence="10" type="ORF">JG687_00008443</name>
</gene>
<evidence type="ECO:0000256" key="3">
    <source>
        <dbReference type="ARBA" id="ARBA00022491"/>
    </source>
</evidence>
<evidence type="ECO:0000256" key="7">
    <source>
        <dbReference type="SAM" id="Coils"/>
    </source>
</evidence>
<dbReference type="GO" id="GO:0005634">
    <property type="term" value="C:nucleus"/>
    <property type="evidence" value="ECO:0007669"/>
    <property type="project" value="UniProtKB-SubCell"/>
</dbReference>
<comment type="caution">
    <text evidence="10">The sequence shown here is derived from an EMBL/GenBank/DDBJ whole genome shotgun (WGS) entry which is preliminary data.</text>
</comment>
<feature type="region of interest" description="Disordered" evidence="8">
    <location>
        <begin position="278"/>
        <end position="361"/>
    </location>
</feature>
<keyword evidence="3" id="KW-0678">Repressor</keyword>
<evidence type="ECO:0000256" key="6">
    <source>
        <dbReference type="ARBA" id="ARBA00023242"/>
    </source>
</evidence>
<dbReference type="PANTHER" id="PTHR40515:SF1">
    <property type="entry name" value="CILIA- AND FLAGELLA-ASSOCIATED PROTEIN 157"/>
    <property type="match status" value="1"/>
</dbReference>
<reference evidence="10" key="1">
    <citation type="submission" date="2021-01" db="EMBL/GenBank/DDBJ databases">
        <title>Phytophthora aleatoria, a newly-described species from Pinus radiata is distinct from Phytophthora cactorum isolates based on comparative genomics.</title>
        <authorList>
            <person name="Mcdougal R."/>
            <person name="Panda P."/>
            <person name="Williams N."/>
            <person name="Studholme D.J."/>
        </authorList>
    </citation>
    <scope>NUCLEOTIDE SEQUENCE</scope>
    <source>
        <strain evidence="10">NZFS 3830</strain>
    </source>
</reference>
<feature type="compositionally biased region" description="Basic and acidic residues" evidence="8">
    <location>
        <begin position="282"/>
        <end position="299"/>
    </location>
</feature>
<organism evidence="10 11">
    <name type="scientific">Phytophthora cactorum</name>
    <dbReference type="NCBI Taxonomy" id="29920"/>
    <lineage>
        <taxon>Eukaryota</taxon>
        <taxon>Sar</taxon>
        <taxon>Stramenopiles</taxon>
        <taxon>Oomycota</taxon>
        <taxon>Peronosporomycetes</taxon>
        <taxon>Peronosporales</taxon>
        <taxon>Peronosporaceae</taxon>
        <taxon>Phytophthora</taxon>
    </lineage>
</organism>
<dbReference type="InterPro" id="IPR041285">
    <property type="entry name" value="MID_MedPIWI"/>
</dbReference>
<keyword evidence="4" id="KW-0805">Transcription regulation</keyword>
<evidence type="ECO:0000259" key="9">
    <source>
        <dbReference type="Pfam" id="PF18296"/>
    </source>
</evidence>
<feature type="compositionally biased region" description="Acidic residues" evidence="8">
    <location>
        <begin position="300"/>
        <end position="320"/>
    </location>
</feature>
<keyword evidence="5" id="KW-0804">Transcription</keyword>
<dbReference type="PANTHER" id="PTHR40515">
    <property type="entry name" value="CILIA- AND FLAGELLA-ASSOCIATED PROTEIN 157"/>
    <property type="match status" value="1"/>
</dbReference>
<dbReference type="VEuPathDB" id="FungiDB:PC110_g3799"/>
<evidence type="ECO:0000256" key="5">
    <source>
        <dbReference type="ARBA" id="ARBA00023163"/>
    </source>
</evidence>
<feature type="coiled-coil region" evidence="7">
    <location>
        <begin position="1096"/>
        <end position="1204"/>
    </location>
</feature>
<feature type="compositionally biased region" description="Basic and acidic residues" evidence="8">
    <location>
        <begin position="1341"/>
        <end position="1350"/>
    </location>
</feature>
<dbReference type="OrthoDB" id="103819at2759"/>
<feature type="compositionally biased region" description="Low complexity" evidence="8">
    <location>
        <begin position="1328"/>
        <end position="1337"/>
    </location>
</feature>
<dbReference type="EMBL" id="JAENGZ010000406">
    <property type="protein sequence ID" value="KAG6960026.1"/>
    <property type="molecule type" value="Genomic_DNA"/>
</dbReference>
<protein>
    <recommendedName>
        <fullName evidence="9">MID domain-containing protein</fullName>
    </recommendedName>
</protein>
<name>A0A8T1UEA7_9STRA</name>
<feature type="region of interest" description="Disordered" evidence="8">
    <location>
        <begin position="1328"/>
        <end position="1350"/>
    </location>
</feature>
<feature type="region of interest" description="Disordered" evidence="8">
    <location>
        <begin position="967"/>
        <end position="986"/>
    </location>
</feature>
<keyword evidence="7" id="KW-0175">Coiled coil</keyword>
<dbReference type="Pfam" id="PF18296">
    <property type="entry name" value="MID_MedPIWI"/>
    <property type="match status" value="1"/>
</dbReference>
<keyword evidence="6" id="KW-0539">Nucleus</keyword>
<evidence type="ECO:0000313" key="10">
    <source>
        <dbReference type="EMBL" id="KAG6960026.1"/>
    </source>
</evidence>
<dbReference type="Proteomes" id="UP000688947">
    <property type="component" value="Unassembled WGS sequence"/>
</dbReference>
<evidence type="ECO:0000256" key="8">
    <source>
        <dbReference type="SAM" id="MobiDB-lite"/>
    </source>
</evidence>